<evidence type="ECO:0000256" key="1">
    <source>
        <dbReference type="SAM" id="MobiDB-lite"/>
    </source>
</evidence>
<feature type="region of interest" description="Disordered" evidence="1">
    <location>
        <begin position="1"/>
        <end position="39"/>
    </location>
</feature>
<feature type="transmembrane region" description="Helical" evidence="2">
    <location>
        <begin position="100"/>
        <end position="118"/>
    </location>
</feature>
<evidence type="ECO:0000313" key="3">
    <source>
        <dbReference type="EMBL" id="OUS48667.1"/>
    </source>
</evidence>
<feature type="compositionally biased region" description="Polar residues" evidence="1">
    <location>
        <begin position="553"/>
        <end position="562"/>
    </location>
</feature>
<feature type="compositionally biased region" description="Polar residues" evidence="1">
    <location>
        <begin position="13"/>
        <end position="31"/>
    </location>
</feature>
<keyword evidence="2" id="KW-0812">Transmembrane</keyword>
<dbReference type="AlphaFoldDB" id="A0A1Y5IJ31"/>
<keyword evidence="2" id="KW-1133">Transmembrane helix</keyword>
<feature type="compositionally biased region" description="Acidic residues" evidence="1">
    <location>
        <begin position="1"/>
        <end position="10"/>
    </location>
</feature>
<reference evidence="3" key="1">
    <citation type="submission" date="2017-04" db="EMBL/GenBank/DDBJ databases">
        <title>Population genomics of picophytoplankton unveils novel chromosome hypervariability.</title>
        <authorList>
            <consortium name="DOE Joint Genome Institute"/>
            <person name="Blanc-Mathieu R."/>
            <person name="Krasovec M."/>
            <person name="Hebrard M."/>
            <person name="Yau S."/>
            <person name="Desgranges E."/>
            <person name="Martin J."/>
            <person name="Schackwitz W."/>
            <person name="Kuo A."/>
            <person name="Salin G."/>
            <person name="Donnadieu C."/>
            <person name="Desdevises Y."/>
            <person name="Sanchez-Ferandin S."/>
            <person name="Moreau H."/>
            <person name="Rivals E."/>
            <person name="Grigoriev I.V."/>
            <person name="Grimsley N."/>
            <person name="Eyre-Walker A."/>
            <person name="Piganeau G."/>
        </authorList>
    </citation>
    <scope>NUCLEOTIDE SEQUENCE [LARGE SCALE GENOMIC DNA]</scope>
    <source>
        <strain evidence="3">RCC 1115</strain>
    </source>
</reference>
<accession>A0A1Y5IJ31</accession>
<dbReference type="EMBL" id="KZ155774">
    <property type="protein sequence ID" value="OUS48667.1"/>
    <property type="molecule type" value="Genomic_DNA"/>
</dbReference>
<organism evidence="3">
    <name type="scientific">Ostreococcus tauri</name>
    <name type="common">Marine green alga</name>
    <dbReference type="NCBI Taxonomy" id="70448"/>
    <lineage>
        <taxon>Eukaryota</taxon>
        <taxon>Viridiplantae</taxon>
        <taxon>Chlorophyta</taxon>
        <taxon>Mamiellophyceae</taxon>
        <taxon>Mamiellales</taxon>
        <taxon>Bathycoccaceae</taxon>
        <taxon>Ostreococcus</taxon>
    </lineage>
</organism>
<feature type="region of interest" description="Disordered" evidence="1">
    <location>
        <begin position="553"/>
        <end position="586"/>
    </location>
</feature>
<feature type="transmembrane region" description="Helical" evidence="2">
    <location>
        <begin position="236"/>
        <end position="254"/>
    </location>
</feature>
<feature type="transmembrane region" description="Helical" evidence="2">
    <location>
        <begin position="148"/>
        <end position="166"/>
    </location>
</feature>
<gene>
    <name evidence="3" type="ORF">BE221DRAFT_69072</name>
</gene>
<feature type="transmembrane region" description="Helical" evidence="2">
    <location>
        <begin position="274"/>
        <end position="292"/>
    </location>
</feature>
<protein>
    <submittedName>
        <fullName evidence="3">Uncharacterized protein</fullName>
    </submittedName>
</protein>
<dbReference type="Proteomes" id="UP000195557">
    <property type="component" value="Unassembled WGS sequence"/>
</dbReference>
<feature type="compositionally biased region" description="Basic and acidic residues" evidence="1">
    <location>
        <begin position="563"/>
        <end position="579"/>
    </location>
</feature>
<name>A0A1Y5IJ31_OSTTA</name>
<keyword evidence="2" id="KW-0472">Membrane</keyword>
<sequence length="706" mass="79081">MAAANEPEDAQSDRGTNSDNSTNEYTYGTSDGSDEGRRLLVGSEGREPMRFINPVRLMRYLERKKSAGRTPTRRTRSAMESIFNATFSVSPNNFIFVDRFYAWLYFTVTLWLENYLMVRGVRLDGGHTVLLKDTADPSMWLWRVYTRYLPIAMLVDSIILFCFFKVDDKGRAISHLADMGLLLRHAVKTIMREPRVTMRITQYPYPGHVFESQQVVTLLLAPVLAPTLIINAFRDWSLAGACVFNFVMYPMFFLNVQHAHPAFLVGREVLPTSSGWMIAGIAPLVLRAMIILNERAMAILVKSKKNGIDSVIIRSGPFFRIWRRATYALAPMTSSERMAMWNRKRCDSSKTQGAVSHEDLVAIAEAMNVTFDDLSDMLDGIRITVQPEQQGNRNRRAVESFIRAFAQTYDDQIEQNRYASIDINVTRQELWLRGIPIRADIDSIVERLQSAAQACADFSDLSISTVTFASVKCKITYSRVSGPLHFMHTATTSVKNPCALVGSTVVAIALGSGHVVGFMGKTGGSLISARVGSGSSLPAMGGRAVRWIGKSVGTSYPKQSSGNERDFVSRRADKRPMGEHDDDELHSDDMESYELTVLSLYAPWHLADQGHFEFQLAADDGSLSGAYAMMVTSNEAVIEEMNAAFAYKYLSVSERKFLLVVAHTLADEYDERVERQVANIARTRNLPHLACALEHRRDTHEKSISS</sequence>
<proteinExistence type="predicted"/>
<evidence type="ECO:0000256" key="2">
    <source>
        <dbReference type="SAM" id="Phobius"/>
    </source>
</evidence>